<feature type="repeat" description="ARM" evidence="3">
    <location>
        <begin position="152"/>
        <end position="195"/>
    </location>
</feature>
<dbReference type="SUPFAM" id="SSF48371">
    <property type="entry name" value="ARM repeat"/>
    <property type="match status" value="1"/>
</dbReference>
<dbReference type="InterPro" id="IPR000225">
    <property type="entry name" value="Armadillo"/>
</dbReference>
<dbReference type="InterPro" id="IPR016024">
    <property type="entry name" value="ARM-type_fold"/>
</dbReference>
<feature type="repeat" description="ARM" evidence="3">
    <location>
        <begin position="110"/>
        <end position="153"/>
    </location>
</feature>
<feature type="region of interest" description="Disordered" evidence="5">
    <location>
        <begin position="488"/>
        <end position="515"/>
    </location>
</feature>
<protein>
    <recommendedName>
        <fullName evidence="2">RING-type E3 ubiquitin transferase</fullName>
        <ecNumber evidence="2">2.3.2.27</ecNumber>
    </recommendedName>
</protein>
<evidence type="ECO:0000313" key="8">
    <source>
        <dbReference type="Proteomes" id="UP000037460"/>
    </source>
</evidence>
<gene>
    <name evidence="7" type="ORF">Ctob_010791</name>
</gene>
<feature type="repeat" description="ARM" evidence="3">
    <location>
        <begin position="69"/>
        <end position="111"/>
    </location>
</feature>
<feature type="coiled-coil region" evidence="4">
    <location>
        <begin position="452"/>
        <end position="479"/>
    </location>
</feature>
<keyword evidence="4" id="KW-0175">Coiled coil</keyword>
<dbReference type="PROSITE" id="PS51698">
    <property type="entry name" value="U_BOX"/>
    <property type="match status" value="1"/>
</dbReference>
<comment type="catalytic activity">
    <reaction evidence="1">
        <text>S-ubiquitinyl-[E2 ubiquitin-conjugating enzyme]-L-cysteine + [acceptor protein]-L-lysine = [E2 ubiquitin-conjugating enzyme]-L-cysteine + N(6)-ubiquitinyl-[acceptor protein]-L-lysine.</text>
        <dbReference type="EC" id="2.3.2.27"/>
    </reaction>
</comment>
<name>A0A0M0JYS7_9EUKA</name>
<dbReference type="InterPro" id="IPR011989">
    <property type="entry name" value="ARM-like"/>
</dbReference>
<evidence type="ECO:0000256" key="1">
    <source>
        <dbReference type="ARBA" id="ARBA00000900"/>
    </source>
</evidence>
<proteinExistence type="predicted"/>
<dbReference type="Proteomes" id="UP000037460">
    <property type="component" value="Unassembled WGS sequence"/>
</dbReference>
<evidence type="ECO:0000256" key="4">
    <source>
        <dbReference type="SAM" id="Coils"/>
    </source>
</evidence>
<dbReference type="GO" id="GO:0016567">
    <property type="term" value="P:protein ubiquitination"/>
    <property type="evidence" value="ECO:0007669"/>
    <property type="project" value="InterPro"/>
</dbReference>
<feature type="repeat" description="ARM" evidence="3">
    <location>
        <begin position="194"/>
        <end position="237"/>
    </location>
</feature>
<dbReference type="Pfam" id="PF04564">
    <property type="entry name" value="U-box"/>
    <property type="match status" value="1"/>
</dbReference>
<dbReference type="PANTHER" id="PTHR23315:SF7">
    <property type="entry name" value="U-BOX DOMAIN-CONTAINING PROTEIN 4"/>
    <property type="match status" value="1"/>
</dbReference>
<feature type="compositionally biased region" description="Low complexity" evidence="5">
    <location>
        <begin position="495"/>
        <end position="504"/>
    </location>
</feature>
<organism evidence="7 8">
    <name type="scientific">Chrysochromulina tobinii</name>
    <dbReference type="NCBI Taxonomy" id="1460289"/>
    <lineage>
        <taxon>Eukaryota</taxon>
        <taxon>Haptista</taxon>
        <taxon>Haptophyta</taxon>
        <taxon>Prymnesiophyceae</taxon>
        <taxon>Prymnesiales</taxon>
        <taxon>Chrysochromulinaceae</taxon>
        <taxon>Chrysochromulina</taxon>
    </lineage>
</organism>
<evidence type="ECO:0000256" key="2">
    <source>
        <dbReference type="ARBA" id="ARBA00012483"/>
    </source>
</evidence>
<evidence type="ECO:0000256" key="3">
    <source>
        <dbReference type="PROSITE-ProRule" id="PRU00259"/>
    </source>
</evidence>
<keyword evidence="8" id="KW-1185">Reference proteome</keyword>
<dbReference type="PANTHER" id="PTHR23315">
    <property type="entry name" value="U BOX DOMAIN-CONTAINING"/>
    <property type="match status" value="1"/>
</dbReference>
<feature type="repeat" description="ARM" evidence="3">
    <location>
        <begin position="278"/>
        <end position="321"/>
    </location>
</feature>
<dbReference type="InterPro" id="IPR003613">
    <property type="entry name" value="Ubox_domain"/>
</dbReference>
<dbReference type="GO" id="GO:0061630">
    <property type="term" value="F:ubiquitin protein ligase activity"/>
    <property type="evidence" value="ECO:0007669"/>
    <property type="project" value="UniProtKB-EC"/>
</dbReference>
<dbReference type="Gene3D" id="3.30.40.10">
    <property type="entry name" value="Zinc/RING finger domain, C3HC4 (zinc finger)"/>
    <property type="match status" value="1"/>
</dbReference>
<feature type="domain" description="U-box" evidence="6">
    <location>
        <begin position="403"/>
        <end position="476"/>
    </location>
</feature>
<dbReference type="OrthoDB" id="511835at2759"/>
<dbReference type="EC" id="2.3.2.27" evidence="2"/>
<dbReference type="SUPFAM" id="SSF57850">
    <property type="entry name" value="RING/U-box"/>
    <property type="match status" value="1"/>
</dbReference>
<evidence type="ECO:0000313" key="7">
    <source>
        <dbReference type="EMBL" id="KOO31288.1"/>
    </source>
</evidence>
<dbReference type="InterPro" id="IPR013083">
    <property type="entry name" value="Znf_RING/FYVE/PHD"/>
</dbReference>
<dbReference type="Gene3D" id="1.25.10.10">
    <property type="entry name" value="Leucine-rich Repeat Variant"/>
    <property type="match status" value="3"/>
</dbReference>
<dbReference type="SMART" id="SM00185">
    <property type="entry name" value="ARM"/>
    <property type="match status" value="7"/>
</dbReference>
<comment type="caution">
    <text evidence="7">The sequence shown here is derived from an EMBL/GenBank/DDBJ whole genome shotgun (WGS) entry which is preliminary data.</text>
</comment>
<dbReference type="PROSITE" id="PS50176">
    <property type="entry name" value="ARM_REPEAT"/>
    <property type="match status" value="6"/>
</dbReference>
<dbReference type="AlphaFoldDB" id="A0A0M0JYS7"/>
<dbReference type="CDD" id="cd16655">
    <property type="entry name" value="RING-Ubox_WDSUB1-like"/>
    <property type="match status" value="1"/>
</dbReference>
<dbReference type="EMBL" id="JWZX01002049">
    <property type="protein sequence ID" value="KOO31288.1"/>
    <property type="molecule type" value="Genomic_DNA"/>
</dbReference>
<feature type="repeat" description="ARM" evidence="3">
    <location>
        <begin position="236"/>
        <end position="279"/>
    </location>
</feature>
<accession>A0A0M0JYS7</accession>
<evidence type="ECO:0000259" key="6">
    <source>
        <dbReference type="PROSITE" id="PS51698"/>
    </source>
</evidence>
<sequence length="515" mass="52063">MTLGVALPTWAKELCRMAADEPESPAWQHGGIKVVVALLDAGVAAAESAAGALWNLSNATNEDAIREAGGIPPLVALLGAADSAAAGEAAGALMSLSVNVTNMDAIREAGGIAPLVALLGAGADSEAAGNAAGALVSLAVNAINKDVIREAGGIAPLVALLGAGADSEAARYAACALWNLSVNATNKDVIREAGGIAPLVALLGAGADSEATRYSAGVLMNLSVNATNEDAIREAGGIAPLVVLLGAGADSEAAGNAAGALMNLADNSTNKDAIREAGGIAPLVALLGAGADSEAAGNAAGALMNLADNATNEDAILEGVACAGVSAAFHTRLHRKLERISTSRLIAAEAGDNVPALERAIRHGNALSLPADTLRRASERLAEINGEAALQARRESLGLGALPLPNEFVCPITCEKMKDPVVASDGNSYERSAIATVLATRHPRSPLTREPLEQTLFANRNLKKRIEQHEKEVLNAAEQAVAVHVAEVHSKRGAEAGASSSSEPPAKRTRGRGQL</sequence>
<evidence type="ECO:0000256" key="5">
    <source>
        <dbReference type="SAM" id="MobiDB-lite"/>
    </source>
</evidence>
<dbReference type="Pfam" id="PF00514">
    <property type="entry name" value="Arm"/>
    <property type="match status" value="4"/>
</dbReference>
<dbReference type="SMART" id="SM00504">
    <property type="entry name" value="Ubox"/>
    <property type="match status" value="1"/>
</dbReference>
<reference evidence="8" key="1">
    <citation type="journal article" date="2015" name="PLoS Genet.">
        <title>Genome Sequence and Transcriptome Analyses of Chrysochromulina tobin: Metabolic Tools for Enhanced Algal Fitness in the Prominent Order Prymnesiales (Haptophyceae).</title>
        <authorList>
            <person name="Hovde B.T."/>
            <person name="Deodato C.R."/>
            <person name="Hunsperger H.M."/>
            <person name="Ryken S.A."/>
            <person name="Yost W."/>
            <person name="Jha R.K."/>
            <person name="Patterson J."/>
            <person name="Monnat R.J. Jr."/>
            <person name="Barlow S.B."/>
            <person name="Starkenburg S.R."/>
            <person name="Cattolico R.A."/>
        </authorList>
    </citation>
    <scope>NUCLEOTIDE SEQUENCE</scope>
    <source>
        <strain evidence="8">CCMP291</strain>
    </source>
</reference>